<protein>
    <submittedName>
        <fullName evidence="1">Predicted protein</fullName>
    </submittedName>
</protein>
<dbReference type="AlphaFoldDB" id="F2CQ07"/>
<organism evidence="1">
    <name type="scientific">Hordeum vulgare subsp. vulgare</name>
    <name type="common">Domesticated barley</name>
    <dbReference type="NCBI Taxonomy" id="112509"/>
    <lineage>
        <taxon>Eukaryota</taxon>
        <taxon>Viridiplantae</taxon>
        <taxon>Streptophyta</taxon>
        <taxon>Embryophyta</taxon>
        <taxon>Tracheophyta</taxon>
        <taxon>Spermatophyta</taxon>
        <taxon>Magnoliopsida</taxon>
        <taxon>Liliopsida</taxon>
        <taxon>Poales</taxon>
        <taxon>Poaceae</taxon>
        <taxon>BOP clade</taxon>
        <taxon>Pooideae</taxon>
        <taxon>Triticodae</taxon>
        <taxon>Triticeae</taxon>
        <taxon>Hordeinae</taxon>
        <taxon>Hordeum</taxon>
    </lineage>
</organism>
<accession>F2CQ07</accession>
<evidence type="ECO:0000313" key="1">
    <source>
        <dbReference type="EMBL" id="BAJ84928.1"/>
    </source>
</evidence>
<reference evidence="1" key="1">
    <citation type="journal article" date="2011" name="Plant Physiol.">
        <title>Comprehensive sequence analysis of 24,783 barley full-length cDNAs derived from 12 clone libraries.</title>
        <authorList>
            <person name="Matsumoto T."/>
            <person name="Tanaka T."/>
            <person name="Sakai H."/>
            <person name="Amano N."/>
            <person name="Kanamori H."/>
            <person name="Kurita K."/>
            <person name="Kikuta A."/>
            <person name="Kamiya K."/>
            <person name="Yamamoto M."/>
            <person name="Ikawa H."/>
            <person name="Fujii N."/>
            <person name="Hori K."/>
            <person name="Itoh T."/>
            <person name="Sato K."/>
        </authorList>
    </citation>
    <scope>NUCLEOTIDE SEQUENCE</scope>
    <source>
        <tissue evidence="1">Shoot</tissue>
    </source>
</reference>
<sequence>MFVLISSRAGGGEVGYIHIFGASCRELGSVHITQEKGHNNGLMDIRQSAFKKCYIEQDRHSLHMQA</sequence>
<proteinExistence type="evidence at transcript level"/>
<name>F2CQ07_HORVV</name>
<dbReference type="EMBL" id="AK353709">
    <property type="protein sequence ID" value="BAJ84928.1"/>
    <property type="molecule type" value="mRNA"/>
</dbReference>